<dbReference type="Proteomes" id="UP000198822">
    <property type="component" value="Chromosome I"/>
</dbReference>
<gene>
    <name evidence="1" type="ORF">SAMN04489720_2114</name>
</gene>
<evidence type="ECO:0000313" key="1">
    <source>
        <dbReference type="EMBL" id="SDH71243.1"/>
    </source>
</evidence>
<sequence length="211" mass="21385">MPRIAIAAPIVAIAVVAIVTVQLRSAPEVEPPPAPVYVAPEDRPSSQLDEAGLDEVAASNAFVLNLVGAVPAAADLGLPADGAVEVVRDGSAVRTILVTPDGEITRGPMRSIVVTTAGGAIVSVAAMRESFGFGAFTVIRSELAAGVEDFGWVFGDAEEDALLSTVADAVRADAPTRFEIVPGAAAGIAVGATVDCVSGGQCYLQYVMTPV</sequence>
<keyword evidence="2" id="KW-1185">Reference proteome</keyword>
<dbReference type="RefSeq" id="WP_157674794.1">
    <property type="nucleotide sequence ID" value="NZ_LT629695.1"/>
</dbReference>
<dbReference type="AlphaFoldDB" id="A0A1G8EMV7"/>
<dbReference type="EMBL" id="LT629695">
    <property type="protein sequence ID" value="SDH71243.1"/>
    <property type="molecule type" value="Genomic_DNA"/>
</dbReference>
<accession>A0A1G8EMV7</accession>
<reference evidence="2" key="1">
    <citation type="submission" date="2016-10" db="EMBL/GenBank/DDBJ databases">
        <authorList>
            <person name="Varghese N."/>
            <person name="Submissions S."/>
        </authorList>
    </citation>
    <scope>NUCLEOTIDE SEQUENCE [LARGE SCALE GENOMIC DNA]</scope>
    <source>
        <strain evidence="2">DSM 22002</strain>
    </source>
</reference>
<protein>
    <submittedName>
        <fullName evidence="1">Uncharacterized protein</fullName>
    </submittedName>
</protein>
<proteinExistence type="predicted"/>
<evidence type="ECO:0000313" key="2">
    <source>
        <dbReference type="Proteomes" id="UP000198822"/>
    </source>
</evidence>
<organism evidence="1 2">
    <name type="scientific">Agrococcus jejuensis</name>
    <dbReference type="NCBI Taxonomy" id="399736"/>
    <lineage>
        <taxon>Bacteria</taxon>
        <taxon>Bacillati</taxon>
        <taxon>Actinomycetota</taxon>
        <taxon>Actinomycetes</taxon>
        <taxon>Micrococcales</taxon>
        <taxon>Microbacteriaceae</taxon>
        <taxon>Agrococcus</taxon>
    </lineage>
</organism>
<name>A0A1G8EMV7_9MICO</name>